<name>A0ABX0SNU6_9ACTN</name>
<protein>
    <recommendedName>
        <fullName evidence="1">Helicase-associated domain-containing protein</fullName>
    </recommendedName>
</protein>
<evidence type="ECO:0000313" key="2">
    <source>
        <dbReference type="EMBL" id="NIH58451.1"/>
    </source>
</evidence>
<proteinExistence type="predicted"/>
<dbReference type="InterPro" id="IPR005114">
    <property type="entry name" value="Helicase_assoc"/>
</dbReference>
<dbReference type="Gene3D" id="6.10.140.530">
    <property type="match status" value="1"/>
</dbReference>
<evidence type="ECO:0000259" key="1">
    <source>
        <dbReference type="Pfam" id="PF03457"/>
    </source>
</evidence>
<dbReference type="Proteomes" id="UP000749311">
    <property type="component" value="Unassembled WGS sequence"/>
</dbReference>
<accession>A0ABX0SNU6</accession>
<dbReference type="RefSeq" id="WP_167170881.1">
    <property type="nucleotide sequence ID" value="NZ_BAAAOO010000004.1"/>
</dbReference>
<dbReference type="Pfam" id="PF03457">
    <property type="entry name" value="HA"/>
    <property type="match status" value="1"/>
</dbReference>
<reference evidence="2 3" key="1">
    <citation type="submission" date="2020-02" db="EMBL/GenBank/DDBJ databases">
        <title>Sequencing the genomes of 1000 actinobacteria strains.</title>
        <authorList>
            <person name="Klenk H.-P."/>
        </authorList>
    </citation>
    <scope>NUCLEOTIDE SEQUENCE [LARGE SCALE GENOMIC DNA]</scope>
    <source>
        <strain evidence="2 3">DSM 19609</strain>
    </source>
</reference>
<gene>
    <name evidence="2" type="ORF">FB473_003146</name>
</gene>
<feature type="domain" description="Helicase-associated" evidence="1">
    <location>
        <begin position="61"/>
        <end position="122"/>
    </location>
</feature>
<organism evidence="2 3">
    <name type="scientific">Brooklawnia cerclae</name>
    <dbReference type="NCBI Taxonomy" id="349934"/>
    <lineage>
        <taxon>Bacteria</taxon>
        <taxon>Bacillati</taxon>
        <taxon>Actinomycetota</taxon>
        <taxon>Actinomycetes</taxon>
        <taxon>Propionibacteriales</taxon>
        <taxon>Propionibacteriaceae</taxon>
        <taxon>Brooklawnia</taxon>
    </lineage>
</organism>
<keyword evidence="3" id="KW-1185">Reference proteome</keyword>
<sequence length="298" mass="32192">MSKIRKTPPGDEIQARVDAGETLTAIAASVGVRMSVVSHALSAWRESQGLPPHTPGKPRDDQRWREMLAATLAWHERTGWWPRNVAPDPEERPIGTWLTRQRAEWAHGTMPEVRRDEIAAAGVQMRPGIRNGRATKGSRPTAGDAVRTVAIAMSPARLAEIDAAAMLAGLSRVAWLSRAIDQALDVEPPPPDRAPARRKRRLNVVAFVDDATMDGLTAAAGEPGMSMSAVVREACQAAIDAGEVFADHLAHRGMRGAASIFTPELLAAVDAAALDAGMNRSTWMRCACVRWLEARGRA</sequence>
<comment type="caution">
    <text evidence="2">The sequence shown here is derived from an EMBL/GenBank/DDBJ whole genome shotgun (WGS) entry which is preliminary data.</text>
</comment>
<dbReference type="EMBL" id="JAAMOZ010000003">
    <property type="protein sequence ID" value="NIH58451.1"/>
    <property type="molecule type" value="Genomic_DNA"/>
</dbReference>
<evidence type="ECO:0000313" key="3">
    <source>
        <dbReference type="Proteomes" id="UP000749311"/>
    </source>
</evidence>